<reference evidence="10 11" key="1">
    <citation type="submission" date="2020-08" db="EMBL/GenBank/DDBJ databases">
        <title>Genomic Encyclopedia of Type Strains, Phase III (KMG-III): the genomes of soil and plant-associated and newly described type strains.</title>
        <authorList>
            <person name="Whitman W."/>
        </authorList>
    </citation>
    <scope>NUCLEOTIDE SEQUENCE [LARGE SCALE GENOMIC DNA]</scope>
    <source>
        <strain evidence="10 11">CECT 8712</strain>
    </source>
</reference>
<evidence type="ECO:0000256" key="8">
    <source>
        <dbReference type="ARBA" id="ARBA00023136"/>
    </source>
</evidence>
<comment type="similarity">
    <text evidence="3">Belongs to the bacterial solute-binding protein SsuA/TauA family.</text>
</comment>
<dbReference type="RefSeq" id="WP_184292734.1">
    <property type="nucleotide sequence ID" value="NZ_JACHJO010000009.1"/>
</dbReference>
<evidence type="ECO:0000256" key="1">
    <source>
        <dbReference type="ARBA" id="ARBA00004418"/>
    </source>
</evidence>
<evidence type="ECO:0000256" key="3">
    <source>
        <dbReference type="ARBA" id="ARBA00010742"/>
    </source>
</evidence>
<evidence type="ECO:0000313" key="10">
    <source>
        <dbReference type="EMBL" id="MBB6121290.1"/>
    </source>
</evidence>
<feature type="signal peptide" evidence="9">
    <location>
        <begin position="1"/>
        <end position="25"/>
    </location>
</feature>
<dbReference type="GO" id="GO:0005886">
    <property type="term" value="C:plasma membrane"/>
    <property type="evidence" value="ECO:0007669"/>
    <property type="project" value="UniProtKB-SubCell"/>
</dbReference>
<evidence type="ECO:0000313" key="11">
    <source>
        <dbReference type="Proteomes" id="UP000536604"/>
    </source>
</evidence>
<evidence type="ECO:0000256" key="4">
    <source>
        <dbReference type="ARBA" id="ARBA00022448"/>
    </source>
</evidence>
<name>A0A841ISU0_9ACTN</name>
<dbReference type="SUPFAM" id="SSF53850">
    <property type="entry name" value="Periplasmic binding protein-like II"/>
    <property type="match status" value="1"/>
</dbReference>
<evidence type="ECO:0000256" key="7">
    <source>
        <dbReference type="ARBA" id="ARBA00022729"/>
    </source>
</evidence>
<keyword evidence="11" id="KW-1185">Reference proteome</keyword>
<evidence type="ECO:0000256" key="9">
    <source>
        <dbReference type="SAM" id="SignalP"/>
    </source>
</evidence>
<evidence type="ECO:0000256" key="2">
    <source>
        <dbReference type="ARBA" id="ARBA00004533"/>
    </source>
</evidence>
<dbReference type="Gene3D" id="3.40.190.10">
    <property type="entry name" value="Periplasmic binding protein-like II"/>
    <property type="match status" value="2"/>
</dbReference>
<feature type="chain" id="PRO_5038743882" evidence="9">
    <location>
        <begin position="26"/>
        <end position="349"/>
    </location>
</feature>
<gene>
    <name evidence="10" type="ORF">FHS13_003258</name>
</gene>
<dbReference type="Proteomes" id="UP000536604">
    <property type="component" value="Unassembled WGS sequence"/>
</dbReference>
<proteinExistence type="inferred from homology"/>
<keyword evidence="6" id="KW-0997">Cell inner membrane</keyword>
<dbReference type="CDD" id="cd13553">
    <property type="entry name" value="PBP2_NrtA_CpmA_like"/>
    <property type="match status" value="1"/>
</dbReference>
<dbReference type="PROSITE" id="PS51257">
    <property type="entry name" value="PROKAR_LIPOPROTEIN"/>
    <property type="match status" value="1"/>
</dbReference>
<dbReference type="InterPro" id="IPR010067">
    <property type="entry name" value="ABC_SsuA_sub-bd"/>
</dbReference>
<comment type="subcellular location">
    <subcellularLocation>
        <location evidence="2">Cell inner membrane</location>
    </subcellularLocation>
    <subcellularLocation>
        <location evidence="1">Periplasm</location>
    </subcellularLocation>
</comment>
<dbReference type="GO" id="GO:0042626">
    <property type="term" value="F:ATPase-coupled transmembrane transporter activity"/>
    <property type="evidence" value="ECO:0007669"/>
    <property type="project" value="InterPro"/>
</dbReference>
<keyword evidence="5" id="KW-1003">Cell membrane</keyword>
<sequence>MRAAPPPRALAAALALGLAATGCTAAGAGEDGGLTLGYFPNVTHAPALVGVKNGIFEEALGGIRLDTRTFNSGPDAVNALFSGEIDAAYLGPSPAVNGWYQSEGEALRIVAGAATQGTGLVVDEEIREVADLRGARLATPQLGGTQDVALRWFVREQGWDADTAGGGDVSILPQTNHEAVNAFAAGEIDGAWLPEPYLGRLLEKEGAHQLVDEADRWPGGHFVTTHLVVGADLLEERPEAVEALLRGHIEAVDLLGEDPGAARRAVSDHLEALTGSAVDPVLTEAALDNVTFTVDPAADSLRTGAERAAALGLLDPVDLTGIYALDPLNSLLAEDGRERVTGLEGKATP</sequence>
<protein>
    <submittedName>
        <fullName evidence="10">NitT/TauT family transport system substrate-binding protein</fullName>
    </submittedName>
</protein>
<dbReference type="Pfam" id="PF13379">
    <property type="entry name" value="NMT1_2"/>
    <property type="match status" value="1"/>
</dbReference>
<dbReference type="EMBL" id="JACHJO010000009">
    <property type="protein sequence ID" value="MBB6121290.1"/>
    <property type="molecule type" value="Genomic_DNA"/>
</dbReference>
<organism evidence="10 11">
    <name type="scientific">Nocardiopsis algeriensis</name>
    <dbReference type="NCBI Taxonomy" id="1478215"/>
    <lineage>
        <taxon>Bacteria</taxon>
        <taxon>Bacillati</taxon>
        <taxon>Actinomycetota</taxon>
        <taxon>Actinomycetes</taxon>
        <taxon>Streptosporangiales</taxon>
        <taxon>Nocardiopsidaceae</taxon>
        <taxon>Nocardiopsis</taxon>
    </lineage>
</organism>
<keyword evidence="7 9" id="KW-0732">Signal</keyword>
<comment type="caution">
    <text evidence="10">The sequence shown here is derived from an EMBL/GenBank/DDBJ whole genome shotgun (WGS) entry which is preliminary data.</text>
</comment>
<evidence type="ECO:0000256" key="5">
    <source>
        <dbReference type="ARBA" id="ARBA00022475"/>
    </source>
</evidence>
<dbReference type="AlphaFoldDB" id="A0A841ISU0"/>
<evidence type="ECO:0000256" key="6">
    <source>
        <dbReference type="ARBA" id="ARBA00022519"/>
    </source>
</evidence>
<dbReference type="PANTHER" id="PTHR30024">
    <property type="entry name" value="ALIPHATIC SULFONATES-BINDING PROTEIN-RELATED"/>
    <property type="match status" value="1"/>
</dbReference>
<dbReference type="InterPro" id="IPR044527">
    <property type="entry name" value="NrtA/CpmA_ABC-bd_dom"/>
</dbReference>
<accession>A0A841ISU0</accession>
<keyword evidence="8" id="KW-0472">Membrane</keyword>
<dbReference type="GO" id="GO:0042597">
    <property type="term" value="C:periplasmic space"/>
    <property type="evidence" value="ECO:0007669"/>
    <property type="project" value="UniProtKB-SubCell"/>
</dbReference>
<dbReference type="PANTHER" id="PTHR30024:SF47">
    <property type="entry name" value="TAURINE-BINDING PERIPLASMIC PROTEIN"/>
    <property type="match status" value="1"/>
</dbReference>
<dbReference type="NCBIfam" id="TIGR01728">
    <property type="entry name" value="SsuA_fam"/>
    <property type="match status" value="1"/>
</dbReference>
<keyword evidence="4" id="KW-0813">Transport</keyword>